<protein>
    <submittedName>
        <fullName evidence="1">Uncharacterized protein</fullName>
    </submittedName>
</protein>
<evidence type="ECO:0000313" key="2">
    <source>
        <dbReference type="Proteomes" id="UP000632339"/>
    </source>
</evidence>
<accession>A0ABQ2HI45</accession>
<dbReference type="EMBL" id="BMLI01000001">
    <property type="protein sequence ID" value="GGM82522.1"/>
    <property type="molecule type" value="Genomic_DNA"/>
</dbReference>
<dbReference type="Proteomes" id="UP000632339">
    <property type="component" value="Unassembled WGS sequence"/>
</dbReference>
<reference evidence="2" key="1">
    <citation type="journal article" date="2019" name="Int. J. Syst. Evol. Microbiol.">
        <title>The Global Catalogue of Microorganisms (GCM) 10K type strain sequencing project: providing services to taxonomists for standard genome sequencing and annotation.</title>
        <authorList>
            <consortium name="The Broad Institute Genomics Platform"/>
            <consortium name="The Broad Institute Genome Sequencing Center for Infectious Disease"/>
            <person name="Wu L."/>
            <person name="Ma J."/>
        </authorList>
    </citation>
    <scope>NUCLEOTIDE SEQUENCE [LARGE SCALE GENOMIC DNA]</scope>
    <source>
        <strain evidence="2">CGMCC 1.6375</strain>
    </source>
</reference>
<proteinExistence type="predicted"/>
<comment type="caution">
    <text evidence="1">The sequence shown here is derived from an EMBL/GenBank/DDBJ whole genome shotgun (WGS) entry which is preliminary data.</text>
</comment>
<organism evidence="1 2">
    <name type="scientific">Dyadobacter beijingensis</name>
    <dbReference type="NCBI Taxonomy" id="365489"/>
    <lineage>
        <taxon>Bacteria</taxon>
        <taxon>Pseudomonadati</taxon>
        <taxon>Bacteroidota</taxon>
        <taxon>Cytophagia</taxon>
        <taxon>Cytophagales</taxon>
        <taxon>Spirosomataceae</taxon>
        <taxon>Dyadobacter</taxon>
    </lineage>
</organism>
<sequence>MLIYIKKHRKLYFQPSENLGGAQKRKYNNKWLSEKQGTYTMPFIIRSSQAKQLGILDWDEIDIGIIYKYRKEFKSPHNKLRDRGLDFTNETKSVAIDALRFNELIQSAEVGHYLDA</sequence>
<gene>
    <name evidence="1" type="ORF">GCM10010967_12760</name>
</gene>
<keyword evidence="2" id="KW-1185">Reference proteome</keyword>
<name>A0ABQ2HI45_9BACT</name>
<evidence type="ECO:0000313" key="1">
    <source>
        <dbReference type="EMBL" id="GGM82522.1"/>
    </source>
</evidence>